<evidence type="ECO:0000256" key="7">
    <source>
        <dbReference type="ARBA" id="ARBA00022927"/>
    </source>
</evidence>
<gene>
    <name evidence="12" type="primary">yajC</name>
    <name evidence="12" type="ORF">IAC08_05440</name>
</gene>
<evidence type="ECO:0000256" key="11">
    <source>
        <dbReference type="SAM" id="Phobius"/>
    </source>
</evidence>
<dbReference type="GO" id="GO:0015031">
    <property type="term" value="P:protein transport"/>
    <property type="evidence" value="ECO:0007669"/>
    <property type="project" value="UniProtKB-KW"/>
</dbReference>
<reference evidence="12" key="2">
    <citation type="journal article" date="2021" name="PeerJ">
        <title>Extensive microbial diversity within the chicken gut microbiome revealed by metagenomics and culture.</title>
        <authorList>
            <person name="Gilroy R."/>
            <person name="Ravi A."/>
            <person name="Getino M."/>
            <person name="Pursley I."/>
            <person name="Horton D.L."/>
            <person name="Alikhan N.F."/>
            <person name="Baker D."/>
            <person name="Gharbi K."/>
            <person name="Hall N."/>
            <person name="Watson M."/>
            <person name="Adriaenssens E.M."/>
            <person name="Foster-Nyarko E."/>
            <person name="Jarju S."/>
            <person name="Secka A."/>
            <person name="Antonio M."/>
            <person name="Oren A."/>
            <person name="Chaudhuri R.R."/>
            <person name="La Ragione R."/>
            <person name="Hildebrand F."/>
            <person name="Pallen M.J."/>
        </authorList>
    </citation>
    <scope>NUCLEOTIDE SEQUENCE</scope>
    <source>
        <strain evidence="12">B1-3475</strain>
    </source>
</reference>
<protein>
    <recommendedName>
        <fullName evidence="3">Sec translocon accessory complex subunit YajC</fullName>
    </recommendedName>
</protein>
<evidence type="ECO:0000256" key="8">
    <source>
        <dbReference type="ARBA" id="ARBA00022989"/>
    </source>
</evidence>
<dbReference type="NCBIfam" id="TIGR00739">
    <property type="entry name" value="yajC"/>
    <property type="match status" value="1"/>
</dbReference>
<feature type="transmembrane region" description="Helical" evidence="11">
    <location>
        <begin position="27"/>
        <end position="44"/>
    </location>
</feature>
<evidence type="ECO:0000313" key="13">
    <source>
        <dbReference type="Proteomes" id="UP000823617"/>
    </source>
</evidence>
<keyword evidence="10 11" id="KW-0472">Membrane</keyword>
<dbReference type="Pfam" id="PF02699">
    <property type="entry name" value="YajC"/>
    <property type="match status" value="1"/>
</dbReference>
<dbReference type="SMART" id="SM01323">
    <property type="entry name" value="YajC"/>
    <property type="match status" value="1"/>
</dbReference>
<comment type="similarity">
    <text evidence="2">Belongs to the YajC family.</text>
</comment>
<evidence type="ECO:0000256" key="5">
    <source>
        <dbReference type="ARBA" id="ARBA00022475"/>
    </source>
</evidence>
<evidence type="ECO:0000256" key="6">
    <source>
        <dbReference type="ARBA" id="ARBA00022692"/>
    </source>
</evidence>
<evidence type="ECO:0000256" key="1">
    <source>
        <dbReference type="ARBA" id="ARBA00004162"/>
    </source>
</evidence>
<evidence type="ECO:0000256" key="2">
    <source>
        <dbReference type="ARBA" id="ARBA00006742"/>
    </source>
</evidence>
<sequence>MKMLSIFTLLQAAPASGTGAQPGSGWTMWIMLILIFVVMWLFMIRPQRKQQKELQKFRDGLQKGDKVVTIGGIYGTVVEVKDKTLLLEIDSNVKIKVDKNSVVKDFSAVNQQQ</sequence>
<evidence type="ECO:0000313" key="12">
    <source>
        <dbReference type="EMBL" id="MBO8455829.1"/>
    </source>
</evidence>
<dbReference type="PRINTS" id="PR01853">
    <property type="entry name" value="YAJCTRNLCASE"/>
</dbReference>
<dbReference type="InterPro" id="IPR003849">
    <property type="entry name" value="Preprotein_translocase_YajC"/>
</dbReference>
<dbReference type="Proteomes" id="UP000823617">
    <property type="component" value="Unassembled WGS sequence"/>
</dbReference>
<comment type="caution">
    <text evidence="12">The sequence shown here is derived from an EMBL/GenBank/DDBJ whole genome shotgun (WGS) entry which is preliminary data.</text>
</comment>
<keyword evidence="7" id="KW-0653">Protein transport</keyword>
<evidence type="ECO:0000256" key="10">
    <source>
        <dbReference type="ARBA" id="ARBA00023136"/>
    </source>
</evidence>
<proteinExistence type="inferred from homology"/>
<dbReference type="EMBL" id="JADIMK010000056">
    <property type="protein sequence ID" value="MBO8455829.1"/>
    <property type="molecule type" value="Genomic_DNA"/>
</dbReference>
<keyword evidence="4" id="KW-0813">Transport</keyword>
<evidence type="ECO:0000256" key="3">
    <source>
        <dbReference type="ARBA" id="ARBA00014962"/>
    </source>
</evidence>
<dbReference type="PANTHER" id="PTHR33909:SF1">
    <property type="entry name" value="SEC TRANSLOCON ACCESSORY COMPLEX SUBUNIT YAJC"/>
    <property type="match status" value="1"/>
</dbReference>
<dbReference type="GO" id="GO:0005886">
    <property type="term" value="C:plasma membrane"/>
    <property type="evidence" value="ECO:0007669"/>
    <property type="project" value="UniProtKB-SubCell"/>
</dbReference>
<dbReference type="AlphaFoldDB" id="A0A9D9HL35"/>
<keyword evidence="9" id="KW-0811">Translocation</keyword>
<keyword evidence="8 11" id="KW-1133">Transmembrane helix</keyword>
<evidence type="ECO:0000256" key="4">
    <source>
        <dbReference type="ARBA" id="ARBA00022448"/>
    </source>
</evidence>
<dbReference type="PANTHER" id="PTHR33909">
    <property type="entry name" value="SEC TRANSLOCON ACCESSORY COMPLEX SUBUNIT YAJC"/>
    <property type="match status" value="1"/>
</dbReference>
<name>A0A9D9HL35_9BACT</name>
<reference evidence="12" key="1">
    <citation type="submission" date="2020-10" db="EMBL/GenBank/DDBJ databases">
        <authorList>
            <person name="Gilroy R."/>
        </authorList>
    </citation>
    <scope>NUCLEOTIDE SEQUENCE</scope>
    <source>
        <strain evidence="12">B1-3475</strain>
    </source>
</reference>
<evidence type="ECO:0000256" key="9">
    <source>
        <dbReference type="ARBA" id="ARBA00023010"/>
    </source>
</evidence>
<accession>A0A9D9HL35</accession>
<keyword evidence="5" id="KW-1003">Cell membrane</keyword>
<organism evidence="12 13">
    <name type="scientific">Candidatus Cryptobacteroides intestinigallinarum</name>
    <dbReference type="NCBI Taxonomy" id="2840767"/>
    <lineage>
        <taxon>Bacteria</taxon>
        <taxon>Pseudomonadati</taxon>
        <taxon>Bacteroidota</taxon>
        <taxon>Bacteroidia</taxon>
        <taxon>Bacteroidales</taxon>
        <taxon>Candidatus Cryptobacteroides</taxon>
    </lineage>
</organism>
<comment type="subcellular location">
    <subcellularLocation>
        <location evidence="1">Cell membrane</location>
        <topology evidence="1">Single-pass membrane protein</topology>
    </subcellularLocation>
</comment>
<keyword evidence="6 11" id="KW-0812">Transmembrane</keyword>